<organism evidence="12 13">
    <name type="scientific">Fusarium oxysporum</name>
    <name type="common">Fusarium vascular wilt</name>
    <dbReference type="NCBI Taxonomy" id="5507"/>
    <lineage>
        <taxon>Eukaryota</taxon>
        <taxon>Fungi</taxon>
        <taxon>Dikarya</taxon>
        <taxon>Ascomycota</taxon>
        <taxon>Pezizomycotina</taxon>
        <taxon>Sordariomycetes</taxon>
        <taxon>Hypocreomycetidae</taxon>
        <taxon>Hypocreales</taxon>
        <taxon>Nectriaceae</taxon>
        <taxon>Fusarium</taxon>
        <taxon>Fusarium oxysporum species complex</taxon>
    </lineage>
</organism>
<dbReference type="VEuPathDB" id="FungiDB:FOC1_g10001434"/>
<comment type="catalytic activity">
    <reaction evidence="1 10">
        <text>Hydrolysis of terminal, non-reducing beta-D-glucosyl residues with release of beta-D-glucose.</text>
        <dbReference type="EC" id="3.2.1.21"/>
    </reaction>
</comment>
<dbReference type="VEuPathDB" id="FungiDB:FOC4_g10010247"/>
<dbReference type="Gene3D" id="3.20.20.300">
    <property type="entry name" value="Glycoside hydrolase, family 3, N-terminal domain"/>
    <property type="match status" value="1"/>
</dbReference>
<dbReference type="EMBL" id="MRCX01000103">
    <property type="protein sequence ID" value="RKK72142.1"/>
    <property type="molecule type" value="Genomic_DNA"/>
</dbReference>
<dbReference type="UniPathway" id="UPA00696"/>
<comment type="caution">
    <text evidence="12">The sequence shown here is derived from an EMBL/GenBank/DDBJ whole genome shotgun (WGS) entry which is preliminary data.</text>
</comment>
<comment type="similarity">
    <text evidence="3 10">Belongs to the glycosyl hydrolase 3 family.</text>
</comment>
<dbReference type="PANTHER" id="PTHR42715:SF27">
    <property type="entry name" value="BETA-GLUCOSIDASE-RELATED"/>
    <property type="match status" value="1"/>
</dbReference>
<dbReference type="VEuPathDB" id="FungiDB:FOC4_g10010246"/>
<evidence type="ECO:0000256" key="10">
    <source>
        <dbReference type="RuleBase" id="RU361161"/>
    </source>
</evidence>
<comment type="pathway">
    <text evidence="2 10">Glycan metabolism; cellulose degradation.</text>
</comment>
<dbReference type="VEuPathDB" id="FungiDB:FOIG_13643"/>
<dbReference type="CDD" id="cd12148">
    <property type="entry name" value="fungal_TF_MHR"/>
    <property type="match status" value="1"/>
</dbReference>
<proteinExistence type="inferred from homology"/>
<evidence type="ECO:0000256" key="5">
    <source>
        <dbReference type="ARBA" id="ARBA00023001"/>
    </source>
</evidence>
<reference evidence="12 13" key="1">
    <citation type="journal article" date="2018" name="Sci. Rep.">
        <title>Characterisation of pathogen-specific regions and novel effector candidates in Fusarium oxysporum f. sp. cepae.</title>
        <authorList>
            <person name="Armitage A.D."/>
            <person name="Taylor A."/>
            <person name="Sobczyk M.K."/>
            <person name="Baxter L."/>
            <person name="Greenfield B.P."/>
            <person name="Bates H.J."/>
            <person name="Wilson F."/>
            <person name="Jackson A.C."/>
            <person name="Ott S."/>
            <person name="Harrison R.J."/>
            <person name="Clarkson J.P."/>
        </authorList>
    </citation>
    <scope>NUCLEOTIDE SEQUENCE [LARGE SCALE GENOMIC DNA]</scope>
    <source>
        <strain evidence="12 13">Fo_A13</strain>
    </source>
</reference>
<dbReference type="Gene3D" id="2.60.40.10">
    <property type="entry name" value="Immunoglobulins"/>
    <property type="match status" value="1"/>
</dbReference>
<sequence length="1381" mass="152991">MDVEALIQQLTLEEKVQLTAGVGWWHTAAIERLSIPPIRLSDGPNGVRGTHFFDSTPSSCLPCGTALGATWNTDLIHRLGRLLSDEAHAKGAHVLLGPTVNIQRGPLGGRGFESFSEDPVLSGILAGHYVRGVQSNGVSATMKHFACNDMESARMAVDVQITERALREVYLLPFMIAVEMASPRVFMTAYNKVNGTHAPDNHHLLQDILRDEWKWDGLVVSDWFGTYSTTEAINAGQDLEMPGPTRWRGETLVHAVTSNKVKRSTLDERVRNILKLVKHSIENTSIPPNAPETQLQSDENTRLLREAAAESVVLLKNDKGVLPLDPAKTVAVIGPNADISTYCGGGSASLRAYHTVSPLEGIRGIAKDVSFTKGLYGHRSLPQIGKLLKTVGEQRQGFTLRIYNDPPPSSGPDTRKVLETRILDDSNIWFVDYEHPALEQVWYADIEGVLTPEKTGEWDFGLCVHGTGELFIDGELVVSNVVDQKPGSSFLGCGTFEKTGSRMLEGGKSYNVVVQWGCDKTSDLKVSGVVDFGQGGMRLGGCPRLEPRQALQDAVELAKSVDQVVLCVGTSGEWESEGQDRANMSLPPGSDDLISAVLQVNPNTVVLIQSGTPVSMPWVDQASTIAQAWFGGNEAGNGIADVLFGAMNPSGKLPITMPRRVSDNPSALSFRSEGGRVLYSEDVHVGYRWYDTLDIEPLFPFGHGLSYTTFTLSDLRVEEHGESESKKLIVSVNVTNTGSRSGAAVVQVYIKPPHPTPLTASALDTITRSSKELKGFAKINLVPGANGRAKVELDVLRATSYWSEREDYWCSDAGDYTVLVGMSSRSWLATIRTTQQPAAISPELHVESPTHYEEDETLHTEVPTPLGNSHLSLAFGSSPNAPSPSRAPIHSHVAHFIQPQNVELFEHQSQTDEICPRSLFVTIMTDYIDHIYPLVPVVHLPTFRNDLASNKDITDLDTLLLFVSIASLTVGLLPSKFDSYHALAARFGTRTATISHCSQMCIRLRPADYWDHISHRKWATAYCLSIGAFQVGQINQSRMFEAESMQLARLLGMHLVSEYEGLNPIETQLRKKSFWLQLYTFAHSKIQPGRCNYLTYLDNYTIRDVNFAALEPLNIVDENITETGIVGQLPSTPSVGLPNNTDSADDALFHSTTVFIMASRAFLLGMRESMVNDGCNCGFGRSPEERLSKLRDLLDQLRYILDGLPTHMRQWGPGDNYQPFDSSGRRQGAFTEAHIEHLQNESTRANLHVSHLWLQNFLLDKMDAALQEMKDREGDDSYIATQLKQNWKDREDVSRQLLHILHSIPHAYLEPNGLYLIYKVRSIASSLLNCPFEMDRQLSRRVSEYIQEFTKVLSYLDRSEIVNTDGLRSWIDEGQHINHDT</sequence>
<dbReference type="InterPro" id="IPR017853">
    <property type="entry name" value="GH"/>
</dbReference>
<dbReference type="InterPro" id="IPR013783">
    <property type="entry name" value="Ig-like_fold"/>
</dbReference>
<dbReference type="InterPro" id="IPR036881">
    <property type="entry name" value="Glyco_hydro_3_C_sf"/>
</dbReference>
<dbReference type="FunFam" id="3.20.20.300:FF:000006">
    <property type="entry name" value="Beta-glucosidase H"/>
    <property type="match status" value="1"/>
</dbReference>
<dbReference type="SMART" id="SM01217">
    <property type="entry name" value="Fn3_like"/>
    <property type="match status" value="1"/>
</dbReference>
<dbReference type="EC" id="3.2.1.21" evidence="10"/>
<keyword evidence="6" id="KW-0325">Glycoprotein</keyword>
<dbReference type="InterPro" id="IPR026891">
    <property type="entry name" value="Fn3-like"/>
</dbReference>
<dbReference type="InterPro" id="IPR037524">
    <property type="entry name" value="PA14/GLEYA"/>
</dbReference>
<dbReference type="Gene3D" id="3.40.50.1700">
    <property type="entry name" value="Glycoside hydrolase family 3 C-terminal domain"/>
    <property type="match status" value="1"/>
</dbReference>
<protein>
    <recommendedName>
        <fullName evidence="10">beta-glucosidase</fullName>
        <ecNumber evidence="10">3.2.1.21</ecNumber>
    </recommendedName>
</protein>
<dbReference type="InterPro" id="IPR002772">
    <property type="entry name" value="Glyco_hydro_3_C"/>
</dbReference>
<dbReference type="Gene3D" id="2.60.120.260">
    <property type="entry name" value="Galactose-binding domain-like"/>
    <property type="match status" value="1"/>
</dbReference>
<dbReference type="Pfam" id="PF14310">
    <property type="entry name" value="Fn3-like"/>
    <property type="match status" value="1"/>
</dbReference>
<dbReference type="InterPro" id="IPR001764">
    <property type="entry name" value="Glyco_hydro_3_N"/>
</dbReference>
<evidence type="ECO:0000256" key="2">
    <source>
        <dbReference type="ARBA" id="ARBA00004987"/>
    </source>
</evidence>
<keyword evidence="5" id="KW-0136">Cellulose degradation</keyword>
<dbReference type="PRINTS" id="PR00133">
    <property type="entry name" value="GLHYDRLASE3"/>
</dbReference>
<evidence type="ECO:0000256" key="3">
    <source>
        <dbReference type="ARBA" id="ARBA00005336"/>
    </source>
</evidence>
<dbReference type="Pfam" id="PF00933">
    <property type="entry name" value="Glyco_hydro_3"/>
    <property type="match status" value="1"/>
</dbReference>
<dbReference type="PANTHER" id="PTHR42715">
    <property type="entry name" value="BETA-GLUCOSIDASE"/>
    <property type="match status" value="1"/>
</dbReference>
<dbReference type="GO" id="GO:0030245">
    <property type="term" value="P:cellulose catabolic process"/>
    <property type="evidence" value="ECO:0007669"/>
    <property type="project" value="UniProtKB-UniPathway"/>
</dbReference>
<dbReference type="SMART" id="SM00758">
    <property type="entry name" value="PA14"/>
    <property type="match status" value="1"/>
</dbReference>
<dbReference type="InterPro" id="IPR011658">
    <property type="entry name" value="PA14_dom"/>
</dbReference>
<name>A0A420MVU1_FUSOX</name>
<evidence type="ECO:0000256" key="9">
    <source>
        <dbReference type="ARBA" id="ARBA00023326"/>
    </source>
</evidence>
<dbReference type="SUPFAM" id="SSF52279">
    <property type="entry name" value="Beta-D-glucan exohydrolase, C-terminal domain"/>
    <property type="match status" value="1"/>
</dbReference>
<keyword evidence="9 10" id="KW-0624">Polysaccharide degradation</keyword>
<evidence type="ECO:0000313" key="13">
    <source>
        <dbReference type="Proteomes" id="UP000285084"/>
    </source>
</evidence>
<dbReference type="InterPro" id="IPR050288">
    <property type="entry name" value="Cellulose_deg_GH3"/>
</dbReference>
<evidence type="ECO:0000256" key="6">
    <source>
        <dbReference type="ARBA" id="ARBA00023180"/>
    </source>
</evidence>
<dbReference type="VEuPathDB" id="FungiDB:FOMG_02210"/>
<keyword evidence="4 10" id="KW-0378">Hydrolase</keyword>
<dbReference type="VEuPathDB" id="FungiDB:FOZG_02194"/>
<dbReference type="InterPro" id="IPR036962">
    <property type="entry name" value="Glyco_hydro_3_N_sf"/>
</dbReference>
<evidence type="ECO:0000313" key="12">
    <source>
        <dbReference type="EMBL" id="RKK72142.1"/>
    </source>
</evidence>
<dbReference type="PROSITE" id="PS51820">
    <property type="entry name" value="PA14"/>
    <property type="match status" value="1"/>
</dbReference>
<dbReference type="InterPro" id="IPR019800">
    <property type="entry name" value="Glyco_hydro_3_AS"/>
</dbReference>
<accession>A0A420MVU1</accession>
<dbReference type="VEuPathDB" id="FungiDB:FOXG_01364"/>
<dbReference type="VEuPathDB" id="FungiDB:FOZG_02193"/>
<dbReference type="VEuPathDB" id="FungiDB:FOXG_01365"/>
<dbReference type="SUPFAM" id="SSF51445">
    <property type="entry name" value="(Trans)glycosidases"/>
    <property type="match status" value="1"/>
</dbReference>
<feature type="domain" description="PA14" evidence="11">
    <location>
        <begin position="393"/>
        <end position="555"/>
    </location>
</feature>
<dbReference type="Pfam" id="PF01915">
    <property type="entry name" value="Glyco_hydro_3_C"/>
    <property type="match status" value="1"/>
</dbReference>
<gene>
    <name evidence="12" type="ORF">BFJ69_g10405</name>
</gene>
<dbReference type="GO" id="GO:0008422">
    <property type="term" value="F:beta-glucosidase activity"/>
    <property type="evidence" value="ECO:0007669"/>
    <property type="project" value="UniProtKB-EC"/>
</dbReference>
<evidence type="ECO:0000256" key="4">
    <source>
        <dbReference type="ARBA" id="ARBA00022801"/>
    </source>
</evidence>
<dbReference type="VEuPathDB" id="FungiDB:FOIG_13644"/>
<evidence type="ECO:0000259" key="11">
    <source>
        <dbReference type="PROSITE" id="PS51820"/>
    </source>
</evidence>
<dbReference type="PROSITE" id="PS00775">
    <property type="entry name" value="GLYCOSYL_HYDROL_F3"/>
    <property type="match status" value="1"/>
</dbReference>
<evidence type="ECO:0000256" key="1">
    <source>
        <dbReference type="ARBA" id="ARBA00000448"/>
    </source>
</evidence>
<dbReference type="VEuPathDB" id="FungiDB:FOMG_02211"/>
<dbReference type="VEuPathDB" id="FungiDB:FOC1_g10000218"/>
<evidence type="ECO:0000256" key="7">
    <source>
        <dbReference type="ARBA" id="ARBA00023277"/>
    </source>
</evidence>
<dbReference type="Proteomes" id="UP000285084">
    <property type="component" value="Unassembled WGS sequence"/>
</dbReference>
<dbReference type="Pfam" id="PF07691">
    <property type="entry name" value="PA14"/>
    <property type="match status" value="1"/>
</dbReference>
<keyword evidence="7 10" id="KW-0119">Carbohydrate metabolism</keyword>
<keyword evidence="8 10" id="KW-0326">Glycosidase</keyword>
<dbReference type="VEuPathDB" id="FungiDB:HZS61_001694"/>
<evidence type="ECO:0000256" key="8">
    <source>
        <dbReference type="ARBA" id="ARBA00023295"/>
    </source>
</evidence>